<keyword evidence="3" id="KW-1185">Reference proteome</keyword>
<evidence type="ECO:0000313" key="2">
    <source>
        <dbReference type="EMBL" id="KAK3279892.1"/>
    </source>
</evidence>
<proteinExistence type="predicted"/>
<dbReference type="EMBL" id="LGRX02004622">
    <property type="protein sequence ID" value="KAK3279892.1"/>
    <property type="molecule type" value="Genomic_DNA"/>
</dbReference>
<comment type="caution">
    <text evidence="2">The sequence shown here is derived from an EMBL/GenBank/DDBJ whole genome shotgun (WGS) entry which is preliminary data.</text>
</comment>
<accession>A0AAE0GKN2</accession>
<organism evidence="2 3">
    <name type="scientific">Cymbomonas tetramitiformis</name>
    <dbReference type="NCBI Taxonomy" id="36881"/>
    <lineage>
        <taxon>Eukaryota</taxon>
        <taxon>Viridiplantae</taxon>
        <taxon>Chlorophyta</taxon>
        <taxon>Pyramimonadophyceae</taxon>
        <taxon>Pyramimonadales</taxon>
        <taxon>Pyramimonadaceae</taxon>
        <taxon>Cymbomonas</taxon>
    </lineage>
</organism>
<dbReference type="Proteomes" id="UP001190700">
    <property type="component" value="Unassembled WGS sequence"/>
</dbReference>
<reference evidence="2 3" key="1">
    <citation type="journal article" date="2015" name="Genome Biol. Evol.">
        <title>Comparative Genomics of a Bacterivorous Green Alga Reveals Evolutionary Causalities and Consequences of Phago-Mixotrophic Mode of Nutrition.</title>
        <authorList>
            <person name="Burns J.A."/>
            <person name="Paasch A."/>
            <person name="Narechania A."/>
            <person name="Kim E."/>
        </authorList>
    </citation>
    <scope>NUCLEOTIDE SEQUENCE [LARGE SCALE GENOMIC DNA]</scope>
    <source>
        <strain evidence="2 3">PLY_AMNH</strain>
    </source>
</reference>
<dbReference type="AlphaFoldDB" id="A0AAE0GKN2"/>
<protein>
    <submittedName>
        <fullName evidence="2">Uncharacterized protein</fullName>
    </submittedName>
</protein>
<gene>
    <name evidence="2" type="ORF">CYMTET_12242</name>
</gene>
<evidence type="ECO:0000256" key="1">
    <source>
        <dbReference type="SAM" id="MobiDB-lite"/>
    </source>
</evidence>
<sequence>MLTEICVGKTEFESFKSKWNLQLRNRTQGSSIPSISRSLQGEHQLEIKQTSTAHPLDHPASELEQVQREEGDVARFL</sequence>
<feature type="compositionally biased region" description="Basic and acidic residues" evidence="1">
    <location>
        <begin position="55"/>
        <end position="77"/>
    </location>
</feature>
<name>A0AAE0GKN2_9CHLO</name>
<evidence type="ECO:0000313" key="3">
    <source>
        <dbReference type="Proteomes" id="UP001190700"/>
    </source>
</evidence>
<feature type="region of interest" description="Disordered" evidence="1">
    <location>
        <begin position="50"/>
        <end position="77"/>
    </location>
</feature>